<name>A0A212K406_9PROT</name>
<dbReference type="InterPro" id="IPR000914">
    <property type="entry name" value="SBP_5_dom"/>
</dbReference>
<reference evidence="7" key="1">
    <citation type="submission" date="2016-04" db="EMBL/GenBank/DDBJ databases">
        <authorList>
            <person name="Evans L.H."/>
            <person name="Alamgir A."/>
            <person name="Owens N."/>
            <person name="Weber N.D."/>
            <person name="Virtaneva K."/>
            <person name="Barbian K."/>
            <person name="Babar A."/>
            <person name="Rosenke K."/>
        </authorList>
    </citation>
    <scope>NUCLEOTIDE SEQUENCE</scope>
    <source>
        <strain evidence="7">86</strain>
    </source>
</reference>
<evidence type="ECO:0000259" key="6">
    <source>
        <dbReference type="Pfam" id="PF00496"/>
    </source>
</evidence>
<dbReference type="Gene3D" id="3.10.105.10">
    <property type="entry name" value="Dipeptide-binding Protein, Domain 3"/>
    <property type="match status" value="1"/>
</dbReference>
<dbReference type="InterPro" id="IPR030678">
    <property type="entry name" value="Peptide/Ni-bd"/>
</dbReference>
<dbReference type="GO" id="GO:1904680">
    <property type="term" value="F:peptide transmembrane transporter activity"/>
    <property type="evidence" value="ECO:0007669"/>
    <property type="project" value="TreeGrafter"/>
</dbReference>
<keyword evidence="3" id="KW-0813">Transport</keyword>
<proteinExistence type="inferred from homology"/>
<gene>
    <name evidence="7" type="ORF">KL86APRO_12105</name>
</gene>
<dbReference type="Gene3D" id="3.90.76.10">
    <property type="entry name" value="Dipeptide-binding Protein, Domain 1"/>
    <property type="match status" value="1"/>
</dbReference>
<dbReference type="PANTHER" id="PTHR30290">
    <property type="entry name" value="PERIPLASMIC BINDING COMPONENT OF ABC TRANSPORTER"/>
    <property type="match status" value="1"/>
</dbReference>
<dbReference type="EMBL" id="FLUO01000001">
    <property type="protein sequence ID" value="SBW06433.1"/>
    <property type="molecule type" value="Genomic_DNA"/>
</dbReference>
<protein>
    <submittedName>
        <fullName evidence="7">Extracellular solute-binding protein family 5</fullName>
    </submittedName>
</protein>
<keyword evidence="4 5" id="KW-0732">Signal</keyword>
<accession>A0A212K406</accession>
<evidence type="ECO:0000256" key="2">
    <source>
        <dbReference type="ARBA" id="ARBA00005695"/>
    </source>
</evidence>
<sequence>MLRTALLGSVLALCLAPGAALAGKAADTLVYASDSDLENVSPYHNNMREGVILMHHVWDGLVLRDVKTGKYVPLLAKSWKWVDPTTLEFALRTDVKFHNGDPLTADDVVFTVNYVLTPEAKVVAKQNVMWMAGAEKVDAHTVRIKLKEPFPAAMEYLAAAVPIYPKAYFEKVGIEGFAKAPVGTGPYKIVSATSGQGVKMVRNPDYMKDGPKGQPKIGKLDFRVIPDGESRVAELMTGGVDWIWRVPSDQADSLRSVPEISVLSSETMRVAFLIFEMQSDDPAMKPFKDERVRKAVSMAIDRQAMVDNLVRGGSRVMNAACFVEQTACVQDTVVKYAYDPARAKALLKEAGYPDGFDTEMYAYRERDYAEAMIGYLQAVGIKAKLNFLKYPAMRGELHAGKSPITMNTWGSYSVNDASAFTGNYFKGSGDDRSRDPEVAAWLKEADSIVDESKRLELYGKALKRISEKAYVLPLFSYSANYAFTKDLAFTAQPDELPRFYAASWK</sequence>
<dbReference type="GO" id="GO:0043190">
    <property type="term" value="C:ATP-binding cassette (ABC) transporter complex"/>
    <property type="evidence" value="ECO:0007669"/>
    <property type="project" value="InterPro"/>
</dbReference>
<feature type="chain" id="PRO_5013143569" evidence="5">
    <location>
        <begin position="23"/>
        <end position="505"/>
    </location>
</feature>
<comment type="similarity">
    <text evidence="2">Belongs to the bacterial solute-binding protein 5 family.</text>
</comment>
<dbReference type="GO" id="GO:0030288">
    <property type="term" value="C:outer membrane-bounded periplasmic space"/>
    <property type="evidence" value="ECO:0007669"/>
    <property type="project" value="UniProtKB-ARBA"/>
</dbReference>
<feature type="domain" description="Solute-binding protein family 5" evidence="6">
    <location>
        <begin position="70"/>
        <end position="429"/>
    </location>
</feature>
<dbReference type="SUPFAM" id="SSF53850">
    <property type="entry name" value="Periplasmic binding protein-like II"/>
    <property type="match status" value="1"/>
</dbReference>
<evidence type="ECO:0000256" key="4">
    <source>
        <dbReference type="ARBA" id="ARBA00022729"/>
    </source>
</evidence>
<dbReference type="CDD" id="cd08515">
    <property type="entry name" value="PBP2_NikA_DppA_OppA_like_10"/>
    <property type="match status" value="1"/>
</dbReference>
<dbReference type="InterPro" id="IPR039424">
    <property type="entry name" value="SBP_5"/>
</dbReference>
<evidence type="ECO:0000256" key="1">
    <source>
        <dbReference type="ARBA" id="ARBA00004418"/>
    </source>
</evidence>
<dbReference type="Gene3D" id="3.40.190.10">
    <property type="entry name" value="Periplasmic binding protein-like II"/>
    <property type="match status" value="1"/>
</dbReference>
<feature type="signal peptide" evidence="5">
    <location>
        <begin position="1"/>
        <end position="22"/>
    </location>
</feature>
<evidence type="ECO:0000256" key="3">
    <source>
        <dbReference type="ARBA" id="ARBA00022448"/>
    </source>
</evidence>
<dbReference type="Pfam" id="PF00496">
    <property type="entry name" value="SBP_bac_5"/>
    <property type="match status" value="1"/>
</dbReference>
<dbReference type="GO" id="GO:0015833">
    <property type="term" value="P:peptide transport"/>
    <property type="evidence" value="ECO:0007669"/>
    <property type="project" value="TreeGrafter"/>
</dbReference>
<organism evidence="7">
    <name type="scientific">uncultured Alphaproteobacteria bacterium</name>
    <dbReference type="NCBI Taxonomy" id="91750"/>
    <lineage>
        <taxon>Bacteria</taxon>
        <taxon>Pseudomonadati</taxon>
        <taxon>Pseudomonadota</taxon>
        <taxon>Alphaproteobacteria</taxon>
        <taxon>environmental samples</taxon>
    </lineage>
</organism>
<dbReference type="AlphaFoldDB" id="A0A212K406"/>
<comment type="subcellular location">
    <subcellularLocation>
        <location evidence="1">Periplasm</location>
    </subcellularLocation>
</comment>
<evidence type="ECO:0000313" key="7">
    <source>
        <dbReference type="EMBL" id="SBW06433.1"/>
    </source>
</evidence>
<evidence type="ECO:0000256" key="5">
    <source>
        <dbReference type="SAM" id="SignalP"/>
    </source>
</evidence>
<dbReference type="PANTHER" id="PTHR30290:SF9">
    <property type="entry name" value="OLIGOPEPTIDE-BINDING PROTEIN APPA"/>
    <property type="match status" value="1"/>
</dbReference>
<dbReference type="PIRSF" id="PIRSF002741">
    <property type="entry name" value="MppA"/>
    <property type="match status" value="1"/>
</dbReference>